<dbReference type="PANTHER" id="PTHR47718">
    <property type="entry name" value="OS01G0519700 PROTEIN"/>
    <property type="match status" value="1"/>
</dbReference>
<feature type="domain" description="MULE transposase" evidence="2">
    <location>
        <begin position="89"/>
        <end position="175"/>
    </location>
</feature>
<dbReference type="AlphaFoldDB" id="A0A445BI87"/>
<sequence>MQHNVWKVRTIMDDHNYDLASTMFTHLLPCHRKMSDGDKAQVDSFKQFGIATSKIMAYIDGQSGGYGMLRFTKRDLYNYVHGQRVFGDVLAFDFTYHSNKYKNMLVVFSGSNNHKQTSIFGFALLKDEEVRTYRWVLLNLLDVMGQKKPCVVVTDEDKAMCFAIVEVMPAIIHRLWCKDAKDWRSKPPEFIDGHQGHLLRYGALSGLMSLVVKLGAEDVAEFVVARDGIANLAETLQQRVYDRVGSQFGLSSRSALKDPLVSKTKGAPRKGKELEPEPGKQCEIPTKRRRCTSCGVPGHTKRTYTWHRNHRGAGTEGGAIPGCVECSSAVESAPSATMRDKSAGKF</sequence>
<evidence type="ECO:0000259" key="2">
    <source>
        <dbReference type="Pfam" id="PF10551"/>
    </source>
</evidence>
<dbReference type="Pfam" id="PF10551">
    <property type="entry name" value="MULE"/>
    <property type="match status" value="1"/>
</dbReference>
<protein>
    <recommendedName>
        <fullName evidence="2">MULE transposase domain-containing protein</fullName>
    </recommendedName>
</protein>
<gene>
    <name evidence="3" type="ORF">Ahy_A09g043433</name>
</gene>
<dbReference type="EMBL" id="SDMP01000009">
    <property type="protein sequence ID" value="RYR38389.1"/>
    <property type="molecule type" value="Genomic_DNA"/>
</dbReference>
<feature type="region of interest" description="Disordered" evidence="1">
    <location>
        <begin position="259"/>
        <end position="280"/>
    </location>
</feature>
<comment type="caution">
    <text evidence="3">The sequence shown here is derived from an EMBL/GenBank/DDBJ whole genome shotgun (WGS) entry which is preliminary data.</text>
</comment>
<dbReference type="STRING" id="3818.A0A445BI87"/>
<evidence type="ECO:0000313" key="3">
    <source>
        <dbReference type="EMBL" id="RYR38389.1"/>
    </source>
</evidence>
<feature type="compositionally biased region" description="Basic and acidic residues" evidence="1">
    <location>
        <begin position="270"/>
        <end position="280"/>
    </location>
</feature>
<evidence type="ECO:0000313" key="4">
    <source>
        <dbReference type="Proteomes" id="UP000289738"/>
    </source>
</evidence>
<name>A0A445BI87_ARAHY</name>
<accession>A0A445BI87</accession>
<dbReference type="PANTHER" id="PTHR47718:SF13">
    <property type="entry name" value="OS09G0290500 PROTEIN"/>
    <property type="match status" value="1"/>
</dbReference>
<evidence type="ECO:0000256" key="1">
    <source>
        <dbReference type="SAM" id="MobiDB-lite"/>
    </source>
</evidence>
<organism evidence="3 4">
    <name type="scientific">Arachis hypogaea</name>
    <name type="common">Peanut</name>
    <dbReference type="NCBI Taxonomy" id="3818"/>
    <lineage>
        <taxon>Eukaryota</taxon>
        <taxon>Viridiplantae</taxon>
        <taxon>Streptophyta</taxon>
        <taxon>Embryophyta</taxon>
        <taxon>Tracheophyta</taxon>
        <taxon>Spermatophyta</taxon>
        <taxon>Magnoliopsida</taxon>
        <taxon>eudicotyledons</taxon>
        <taxon>Gunneridae</taxon>
        <taxon>Pentapetalae</taxon>
        <taxon>rosids</taxon>
        <taxon>fabids</taxon>
        <taxon>Fabales</taxon>
        <taxon>Fabaceae</taxon>
        <taxon>Papilionoideae</taxon>
        <taxon>50 kb inversion clade</taxon>
        <taxon>dalbergioids sensu lato</taxon>
        <taxon>Dalbergieae</taxon>
        <taxon>Pterocarpus clade</taxon>
        <taxon>Arachis</taxon>
    </lineage>
</organism>
<proteinExistence type="predicted"/>
<dbReference type="InterPro" id="IPR018289">
    <property type="entry name" value="MULE_transposase_dom"/>
</dbReference>
<reference evidence="3 4" key="1">
    <citation type="submission" date="2019-01" db="EMBL/GenBank/DDBJ databases">
        <title>Sequencing of cultivated peanut Arachis hypogaea provides insights into genome evolution and oil improvement.</title>
        <authorList>
            <person name="Chen X."/>
        </authorList>
    </citation>
    <scope>NUCLEOTIDE SEQUENCE [LARGE SCALE GENOMIC DNA]</scope>
    <source>
        <strain evidence="4">cv. Fuhuasheng</strain>
        <tissue evidence="3">Leaves</tissue>
    </source>
</reference>
<dbReference type="Proteomes" id="UP000289738">
    <property type="component" value="Chromosome A09"/>
</dbReference>
<keyword evidence="4" id="KW-1185">Reference proteome</keyword>